<accession>A0ABT4U5Y5</accession>
<feature type="region of interest" description="Disordered" evidence="1">
    <location>
        <begin position="1"/>
        <end position="35"/>
    </location>
</feature>
<dbReference type="Pfam" id="PF04235">
    <property type="entry name" value="DUF418"/>
    <property type="match status" value="1"/>
</dbReference>
<keyword evidence="5" id="KW-1185">Reference proteome</keyword>
<proteinExistence type="predicted"/>
<protein>
    <submittedName>
        <fullName evidence="4">DUF418 domain-containing protein</fullName>
    </submittedName>
</protein>
<feature type="transmembrane region" description="Helical" evidence="2">
    <location>
        <begin position="173"/>
        <end position="196"/>
    </location>
</feature>
<feature type="transmembrane region" description="Helical" evidence="2">
    <location>
        <begin position="386"/>
        <end position="407"/>
    </location>
</feature>
<feature type="compositionally biased region" description="Pro residues" evidence="1">
    <location>
        <begin position="1"/>
        <end position="10"/>
    </location>
</feature>
<reference evidence="4 5" key="1">
    <citation type="submission" date="2023-01" db="EMBL/GenBank/DDBJ databases">
        <title>Draft genome sequence of Nocardiopsis sp. RSe5-2 isolated from halophytes.</title>
        <authorList>
            <person name="Duangmal K."/>
            <person name="Chantavorakit T."/>
        </authorList>
    </citation>
    <scope>NUCLEOTIDE SEQUENCE [LARGE SCALE GENOMIC DNA]</scope>
    <source>
        <strain evidence="4 5">RSe5-2</strain>
    </source>
</reference>
<dbReference type="Proteomes" id="UP001527866">
    <property type="component" value="Unassembled WGS sequence"/>
</dbReference>
<evidence type="ECO:0000313" key="5">
    <source>
        <dbReference type="Proteomes" id="UP001527866"/>
    </source>
</evidence>
<feature type="transmembrane region" description="Helical" evidence="2">
    <location>
        <begin position="232"/>
        <end position="254"/>
    </location>
</feature>
<gene>
    <name evidence="4" type="ORF">O4J56_17110</name>
</gene>
<evidence type="ECO:0000313" key="4">
    <source>
        <dbReference type="EMBL" id="MDA2812364.1"/>
    </source>
</evidence>
<feature type="compositionally biased region" description="Basic and acidic residues" evidence="1">
    <location>
        <begin position="11"/>
        <end position="25"/>
    </location>
</feature>
<keyword evidence="2" id="KW-0472">Membrane</keyword>
<feature type="transmembrane region" description="Helical" evidence="2">
    <location>
        <begin position="320"/>
        <end position="341"/>
    </location>
</feature>
<keyword evidence="2" id="KW-0812">Transmembrane</keyword>
<keyword evidence="2" id="KW-1133">Transmembrane helix</keyword>
<name>A0ABT4U5Y5_9ACTN</name>
<dbReference type="InterPro" id="IPR007349">
    <property type="entry name" value="DUF418"/>
</dbReference>
<dbReference type="InterPro" id="IPR052529">
    <property type="entry name" value="Bact_Transport_Assoc"/>
</dbReference>
<evidence type="ECO:0000259" key="3">
    <source>
        <dbReference type="Pfam" id="PF04235"/>
    </source>
</evidence>
<feature type="transmembrane region" description="Helical" evidence="2">
    <location>
        <begin position="150"/>
        <end position="166"/>
    </location>
</feature>
<dbReference type="PANTHER" id="PTHR30590">
    <property type="entry name" value="INNER MEMBRANE PROTEIN"/>
    <property type="match status" value="1"/>
</dbReference>
<dbReference type="PANTHER" id="PTHR30590:SF2">
    <property type="entry name" value="INNER MEMBRANE PROTEIN"/>
    <property type="match status" value="1"/>
</dbReference>
<feature type="domain" description="DUF418" evidence="3">
    <location>
        <begin position="259"/>
        <end position="428"/>
    </location>
</feature>
<dbReference type="EMBL" id="JAQFWQ010000048">
    <property type="protein sequence ID" value="MDA2812364.1"/>
    <property type="molecule type" value="Genomic_DNA"/>
</dbReference>
<dbReference type="RefSeq" id="WP_270686906.1">
    <property type="nucleotide sequence ID" value="NZ_JAQFWQ010000048.1"/>
</dbReference>
<feature type="transmembrane region" description="Helical" evidence="2">
    <location>
        <begin position="361"/>
        <end position="380"/>
    </location>
</feature>
<sequence>MSAPSPVPGPKEPRDPRNGGRDDAPSPRGPVRASERALAPDLARGAMLLLIVLSNTAFHLWAAEHGPSGWHPVDGTPLDGAVQFAMITALDLRAYPLFAFLFGYGMMRLYERQVAHGASGRAASLLLTRRSLWMVAFGAVHASLLMAGDIVGAYGVTGLALAWLLMRRSDRVLLGVAAVLALIAAVPAVQGLWALASEGLTGITSTVPPEAPSTHFYAAGEADWAAAARTRITTWLFVTAAGSLLGVTSVAAMATGMWAARRRVLEEPGRHLRLLRWTAAVGVPVGWLGGLPSALVHVGVLRAAPAAIAEEGPLPALQSATGLVCGLGYAALFTLLAHLIAARGGPGRAAGAVAALGKRSLSGYMAHSLLFAPVLAAWGLGLGAHLGSASMALFATGVWLVTVAAAYSLERAGRPGPAEALLRRLTYGRPVRAGAGAGARGRV</sequence>
<feature type="transmembrane region" description="Helical" evidence="2">
    <location>
        <begin position="274"/>
        <end position="300"/>
    </location>
</feature>
<organism evidence="4 5">
    <name type="scientific">Nocardiopsis endophytica</name>
    <dbReference type="NCBI Taxonomy" id="3018445"/>
    <lineage>
        <taxon>Bacteria</taxon>
        <taxon>Bacillati</taxon>
        <taxon>Actinomycetota</taxon>
        <taxon>Actinomycetes</taxon>
        <taxon>Streptosporangiales</taxon>
        <taxon>Nocardiopsidaceae</taxon>
        <taxon>Nocardiopsis</taxon>
    </lineage>
</organism>
<evidence type="ECO:0000256" key="2">
    <source>
        <dbReference type="SAM" id="Phobius"/>
    </source>
</evidence>
<evidence type="ECO:0000256" key="1">
    <source>
        <dbReference type="SAM" id="MobiDB-lite"/>
    </source>
</evidence>
<comment type="caution">
    <text evidence="4">The sequence shown here is derived from an EMBL/GenBank/DDBJ whole genome shotgun (WGS) entry which is preliminary data.</text>
</comment>